<dbReference type="PRINTS" id="PR00080">
    <property type="entry name" value="SDRFAMILY"/>
</dbReference>
<accession>A0A060TAW2</accession>
<dbReference type="SUPFAM" id="SSF51735">
    <property type="entry name" value="NAD(P)-binding Rossmann-fold domains"/>
    <property type="match status" value="1"/>
</dbReference>
<reference evidence="4" key="2">
    <citation type="submission" date="2014-06" db="EMBL/GenBank/DDBJ databases">
        <title>The complete genome of Blastobotrys (Arxula) adeninivorans LS3 - a yeast of biotechnological interest.</title>
        <authorList>
            <person name="Kunze G."/>
            <person name="Gaillardin C."/>
            <person name="Czernicka M."/>
            <person name="Durrens P."/>
            <person name="Martin T."/>
            <person name="Boer E."/>
            <person name="Gabaldon T."/>
            <person name="Cruz J."/>
            <person name="Talla E."/>
            <person name="Marck C."/>
            <person name="Goffeau A."/>
            <person name="Barbe V."/>
            <person name="Baret P."/>
            <person name="Baronian K."/>
            <person name="Beier S."/>
            <person name="Bleykasten C."/>
            <person name="Bode R."/>
            <person name="Casaregola S."/>
            <person name="Despons L."/>
            <person name="Fairhead C."/>
            <person name="Giersberg M."/>
            <person name="Gierski P."/>
            <person name="Hahnel U."/>
            <person name="Hartmann A."/>
            <person name="Jankowska D."/>
            <person name="Jubin C."/>
            <person name="Jung P."/>
            <person name="Lafontaine I."/>
            <person name="Leh-Louis V."/>
            <person name="Lemaire M."/>
            <person name="Marcet-Houben M."/>
            <person name="Mascher M."/>
            <person name="Morel G."/>
            <person name="Richard G.-F."/>
            <person name="Riechen J."/>
            <person name="Sacerdot C."/>
            <person name="Sarkar A."/>
            <person name="Savel G."/>
            <person name="Schacherer J."/>
            <person name="Sherman D."/>
            <person name="Straub M.-L."/>
            <person name="Stein N."/>
            <person name="Thierry A."/>
            <person name="Trautwein-Schult A."/>
            <person name="Westhof E."/>
            <person name="Worch S."/>
            <person name="Dujon B."/>
            <person name="Souciet J.-L."/>
            <person name="Wincker P."/>
            <person name="Scholz U."/>
            <person name="Neuveglise N."/>
        </authorList>
    </citation>
    <scope>NUCLEOTIDE SEQUENCE</scope>
    <source>
        <strain evidence="4">LS3</strain>
    </source>
</reference>
<proteinExistence type="inferred from homology"/>
<dbReference type="FunFam" id="3.40.50.720:FF:000084">
    <property type="entry name" value="Short-chain dehydrogenase reductase"/>
    <property type="match status" value="1"/>
</dbReference>
<dbReference type="Pfam" id="PF13561">
    <property type="entry name" value="adh_short_C2"/>
    <property type="match status" value="1"/>
</dbReference>
<keyword evidence="3" id="KW-0560">Oxidoreductase</keyword>
<evidence type="ECO:0000256" key="3">
    <source>
        <dbReference type="ARBA" id="ARBA00023002"/>
    </source>
</evidence>
<dbReference type="InterPro" id="IPR036291">
    <property type="entry name" value="NAD(P)-bd_dom_sf"/>
</dbReference>
<organism evidence="4">
    <name type="scientific">Blastobotrys adeninivorans</name>
    <name type="common">Yeast</name>
    <name type="synonym">Arxula adeninivorans</name>
    <dbReference type="NCBI Taxonomy" id="409370"/>
    <lineage>
        <taxon>Eukaryota</taxon>
        <taxon>Fungi</taxon>
        <taxon>Dikarya</taxon>
        <taxon>Ascomycota</taxon>
        <taxon>Saccharomycotina</taxon>
        <taxon>Dipodascomycetes</taxon>
        <taxon>Dipodascales</taxon>
        <taxon>Trichomonascaceae</taxon>
        <taxon>Blastobotrys</taxon>
    </lineage>
</organism>
<dbReference type="EMBL" id="HG937694">
    <property type="protein sequence ID" value="CDP38098.1"/>
    <property type="molecule type" value="Genomic_DNA"/>
</dbReference>
<keyword evidence="2" id="KW-0521">NADP</keyword>
<dbReference type="Gene3D" id="3.40.50.720">
    <property type="entry name" value="NAD(P)-binding Rossmann-like Domain"/>
    <property type="match status" value="1"/>
</dbReference>
<sequence length="293" mass="31287">MSVCQSSLLPQTVKLQLMEYNRDDTSTSADHKALARFSLKGKNAIITGGASGLGLESAFAFLEHGADGVLLLDVSEQNLNQARSQLEKVYKGRNILVKTTDVAKPESVQESVDYAAKNLSSIDIVLPFAGIAARTSDKVDWIEAWKRTIDVNLNGVYYTAVMYGDKMAQLGKGGSIILVASIYGHYGSAKVPAAYCASKGAILNLKTTLADKYAPEKIRVNSISPAFIETPITQGISDEFRKGLVGNSIMPRFGSPTEITGAVVLLASQGGSFMTGTDILVDGGYMPSACHQH</sequence>
<dbReference type="InterPro" id="IPR002347">
    <property type="entry name" value="SDR_fam"/>
</dbReference>
<evidence type="ECO:0000256" key="2">
    <source>
        <dbReference type="ARBA" id="ARBA00022857"/>
    </source>
</evidence>
<evidence type="ECO:0000256" key="1">
    <source>
        <dbReference type="ARBA" id="ARBA00006484"/>
    </source>
</evidence>
<evidence type="ECO:0000313" key="4">
    <source>
        <dbReference type="EMBL" id="CDP38098.1"/>
    </source>
</evidence>
<dbReference type="PhylomeDB" id="A0A060TAW2"/>
<comment type="similarity">
    <text evidence="1">Belongs to the short-chain dehydrogenases/reductases (SDR) family.</text>
</comment>
<reference evidence="4" key="1">
    <citation type="submission" date="2014-02" db="EMBL/GenBank/DDBJ databases">
        <authorList>
            <person name="Genoscope - CEA"/>
        </authorList>
    </citation>
    <scope>NUCLEOTIDE SEQUENCE</scope>
    <source>
        <strain evidence="4">LS3</strain>
    </source>
</reference>
<dbReference type="AlphaFoldDB" id="A0A060TAW2"/>
<name>A0A060TAW2_BLAAD</name>
<dbReference type="PRINTS" id="PR00081">
    <property type="entry name" value="GDHRDH"/>
</dbReference>
<dbReference type="PANTHER" id="PTHR42760:SF115">
    <property type="entry name" value="3-OXOACYL-[ACYL-CARRIER-PROTEIN] REDUCTASE FABG"/>
    <property type="match status" value="1"/>
</dbReference>
<gene>
    <name evidence="4" type="ORF">GNLVRS02_ARAD1D26862g</name>
</gene>
<dbReference type="PANTHER" id="PTHR42760">
    <property type="entry name" value="SHORT-CHAIN DEHYDROGENASES/REDUCTASES FAMILY MEMBER"/>
    <property type="match status" value="1"/>
</dbReference>
<dbReference type="GO" id="GO:0016616">
    <property type="term" value="F:oxidoreductase activity, acting on the CH-OH group of donors, NAD or NADP as acceptor"/>
    <property type="evidence" value="ECO:0007669"/>
    <property type="project" value="TreeGrafter"/>
</dbReference>
<protein>
    <submittedName>
        <fullName evidence="4">ARAD1D26862p</fullName>
    </submittedName>
</protein>